<dbReference type="Proteomes" id="UP001596524">
    <property type="component" value="Unassembled WGS sequence"/>
</dbReference>
<gene>
    <name evidence="3" type="ORF">ACFQO6_19435</name>
</gene>
<dbReference type="SUPFAM" id="SSF51735">
    <property type="entry name" value="NAD(P)-binding Rossmann-fold domains"/>
    <property type="match status" value="1"/>
</dbReference>
<dbReference type="InterPro" id="IPR020904">
    <property type="entry name" value="Sc_DH/Rdtase_CS"/>
</dbReference>
<evidence type="ECO:0000313" key="4">
    <source>
        <dbReference type="Proteomes" id="UP001596524"/>
    </source>
</evidence>
<dbReference type="Gene3D" id="3.40.50.720">
    <property type="entry name" value="NAD(P)-binding Rossmann-like Domain"/>
    <property type="match status" value="1"/>
</dbReference>
<sequence>MTERVALVTGAGRGIGRAIALSLAKSGWSIVVNDLGAAPDGLGADSGPAATVAAEIEAAGGRAMASTADVSDWEATREMVAAATETFGRLDGVVNCAGILRDTIFHKMSESEWDAVVQVNLKGAFCVSRAAAEVFREQGGGAYVHMASTAGLIGNLAQANYSAAKLGIVALSRSIAVDMARYNVRSNAIAPFAWSRLIGTLPEETEAEKARVARMKRMTPEQIAPLVEFLLSDSASDITGQVFVVRGNELMLMSQPRPVRTMARLEGWTADTVATHFAPAIRSSLVPLETSPQLFSYDPV</sequence>
<dbReference type="PROSITE" id="PS00061">
    <property type="entry name" value="ADH_SHORT"/>
    <property type="match status" value="1"/>
</dbReference>
<comment type="caution">
    <text evidence="3">The sequence shown here is derived from an EMBL/GenBank/DDBJ whole genome shotgun (WGS) entry which is preliminary data.</text>
</comment>
<dbReference type="Pfam" id="PF13561">
    <property type="entry name" value="adh_short_C2"/>
    <property type="match status" value="1"/>
</dbReference>
<dbReference type="InterPro" id="IPR002347">
    <property type="entry name" value="SDR_fam"/>
</dbReference>
<organism evidence="3 4">
    <name type="scientific">Nocardioides astragali</name>
    <dbReference type="NCBI Taxonomy" id="1776736"/>
    <lineage>
        <taxon>Bacteria</taxon>
        <taxon>Bacillati</taxon>
        <taxon>Actinomycetota</taxon>
        <taxon>Actinomycetes</taxon>
        <taxon>Propionibacteriales</taxon>
        <taxon>Nocardioidaceae</taxon>
        <taxon>Nocardioides</taxon>
    </lineage>
</organism>
<comment type="similarity">
    <text evidence="1">Belongs to the short-chain dehydrogenases/reductases (SDR) family.</text>
</comment>
<protein>
    <submittedName>
        <fullName evidence="3">SDR family oxidoreductase</fullName>
    </submittedName>
</protein>
<proteinExistence type="inferred from homology"/>
<name>A0ABW2NBZ3_9ACTN</name>
<evidence type="ECO:0000313" key="3">
    <source>
        <dbReference type="EMBL" id="MFC7362451.1"/>
    </source>
</evidence>
<dbReference type="PANTHER" id="PTHR45024:SF3">
    <property type="entry name" value="BLL2957 PROTEIN"/>
    <property type="match status" value="1"/>
</dbReference>
<dbReference type="InterPro" id="IPR036291">
    <property type="entry name" value="NAD(P)-bd_dom_sf"/>
</dbReference>
<dbReference type="PRINTS" id="PR00081">
    <property type="entry name" value="GDHRDH"/>
</dbReference>
<evidence type="ECO:0000259" key="2">
    <source>
        <dbReference type="SMART" id="SM00822"/>
    </source>
</evidence>
<accession>A0ABW2NBZ3</accession>
<evidence type="ECO:0000256" key="1">
    <source>
        <dbReference type="ARBA" id="ARBA00006484"/>
    </source>
</evidence>
<dbReference type="InterPro" id="IPR057326">
    <property type="entry name" value="KR_dom"/>
</dbReference>
<dbReference type="SMART" id="SM00822">
    <property type="entry name" value="PKS_KR"/>
    <property type="match status" value="1"/>
</dbReference>
<dbReference type="InterPro" id="IPR051687">
    <property type="entry name" value="Peroxisomal_Beta-Oxidation"/>
</dbReference>
<reference evidence="4" key="1">
    <citation type="journal article" date="2019" name="Int. J. Syst. Evol. Microbiol.">
        <title>The Global Catalogue of Microorganisms (GCM) 10K type strain sequencing project: providing services to taxonomists for standard genome sequencing and annotation.</title>
        <authorList>
            <consortium name="The Broad Institute Genomics Platform"/>
            <consortium name="The Broad Institute Genome Sequencing Center for Infectious Disease"/>
            <person name="Wu L."/>
            <person name="Ma J."/>
        </authorList>
    </citation>
    <scope>NUCLEOTIDE SEQUENCE [LARGE SCALE GENOMIC DNA]</scope>
    <source>
        <strain evidence="4">FCH27</strain>
    </source>
</reference>
<dbReference type="PANTHER" id="PTHR45024">
    <property type="entry name" value="DEHYDROGENASES, SHORT CHAIN"/>
    <property type="match status" value="1"/>
</dbReference>
<dbReference type="RefSeq" id="WP_255889122.1">
    <property type="nucleotide sequence ID" value="NZ_JAFMZM010000001.1"/>
</dbReference>
<dbReference type="EMBL" id="JBHTCH010000025">
    <property type="protein sequence ID" value="MFC7362451.1"/>
    <property type="molecule type" value="Genomic_DNA"/>
</dbReference>
<dbReference type="PRINTS" id="PR00080">
    <property type="entry name" value="SDRFAMILY"/>
</dbReference>
<feature type="domain" description="Ketoreductase" evidence="2">
    <location>
        <begin position="4"/>
        <end position="200"/>
    </location>
</feature>
<keyword evidence="4" id="KW-1185">Reference proteome</keyword>